<name>A0A9P1IE57_9PELO</name>
<reference evidence="2" key="1">
    <citation type="submission" date="2022-11" db="EMBL/GenBank/DDBJ databases">
        <authorList>
            <person name="Kikuchi T."/>
        </authorList>
    </citation>
    <scope>NUCLEOTIDE SEQUENCE</scope>
    <source>
        <strain evidence="2">PS1010</strain>
    </source>
</reference>
<keyword evidence="1" id="KW-1133">Transmembrane helix</keyword>
<keyword evidence="3" id="KW-1185">Reference proteome</keyword>
<keyword evidence="1" id="KW-0472">Membrane</keyword>
<dbReference type="Proteomes" id="UP001152747">
    <property type="component" value="Unassembled WGS sequence"/>
</dbReference>
<evidence type="ECO:0000313" key="2">
    <source>
        <dbReference type="EMBL" id="CAI5444092.1"/>
    </source>
</evidence>
<evidence type="ECO:0000256" key="1">
    <source>
        <dbReference type="SAM" id="Phobius"/>
    </source>
</evidence>
<organism evidence="2 3">
    <name type="scientific">Caenorhabditis angaria</name>
    <dbReference type="NCBI Taxonomy" id="860376"/>
    <lineage>
        <taxon>Eukaryota</taxon>
        <taxon>Metazoa</taxon>
        <taxon>Ecdysozoa</taxon>
        <taxon>Nematoda</taxon>
        <taxon>Chromadorea</taxon>
        <taxon>Rhabditida</taxon>
        <taxon>Rhabditina</taxon>
        <taxon>Rhabditomorpha</taxon>
        <taxon>Rhabditoidea</taxon>
        <taxon>Rhabditidae</taxon>
        <taxon>Peloderinae</taxon>
        <taxon>Caenorhabditis</taxon>
    </lineage>
</organism>
<protein>
    <submittedName>
        <fullName evidence="2">Uncharacterized protein</fullName>
    </submittedName>
</protein>
<gene>
    <name evidence="2" type="ORF">CAMP_LOCUS6729</name>
</gene>
<sequence>MTNNYQTESYALKSNRNQLLLNNFCVFGIQMSCFMFFCRESYNQKSVMFLTFALIQAMISTMFVLRNEICIAFHHKLQSYLFHYTCFIILIKCIGYAYAKNFDIFPYFVQEPDYALILVVQFYYTDCVRDYFKQKLYFTTQKTWRFF</sequence>
<evidence type="ECO:0000313" key="3">
    <source>
        <dbReference type="Proteomes" id="UP001152747"/>
    </source>
</evidence>
<feature type="transmembrane region" description="Helical" evidence="1">
    <location>
        <begin position="77"/>
        <end position="99"/>
    </location>
</feature>
<comment type="caution">
    <text evidence="2">The sequence shown here is derived from an EMBL/GenBank/DDBJ whole genome shotgun (WGS) entry which is preliminary data.</text>
</comment>
<keyword evidence="1" id="KW-0812">Transmembrane</keyword>
<feature type="transmembrane region" description="Helical" evidence="1">
    <location>
        <begin position="20"/>
        <end position="38"/>
    </location>
</feature>
<accession>A0A9P1IE57</accession>
<dbReference type="EMBL" id="CANHGI010000003">
    <property type="protein sequence ID" value="CAI5444092.1"/>
    <property type="molecule type" value="Genomic_DNA"/>
</dbReference>
<feature type="transmembrane region" description="Helical" evidence="1">
    <location>
        <begin position="47"/>
        <end position="65"/>
    </location>
</feature>
<proteinExistence type="predicted"/>
<dbReference type="AlphaFoldDB" id="A0A9P1IE57"/>